<dbReference type="EMBL" id="MHRI01000030">
    <property type="protein sequence ID" value="OHA20394.1"/>
    <property type="molecule type" value="Genomic_DNA"/>
</dbReference>
<evidence type="ECO:0000313" key="1">
    <source>
        <dbReference type="EMBL" id="OHA20394.1"/>
    </source>
</evidence>
<reference evidence="1 2" key="1">
    <citation type="journal article" date="2016" name="Nat. Commun.">
        <title>Thousands of microbial genomes shed light on interconnected biogeochemical processes in an aquifer system.</title>
        <authorList>
            <person name="Anantharaman K."/>
            <person name="Brown C.T."/>
            <person name="Hug L.A."/>
            <person name="Sharon I."/>
            <person name="Castelle C.J."/>
            <person name="Probst A.J."/>
            <person name="Thomas B.C."/>
            <person name="Singh A."/>
            <person name="Wilkins M.J."/>
            <person name="Karaoz U."/>
            <person name="Brodie E.L."/>
            <person name="Williams K.H."/>
            <person name="Hubbard S.S."/>
            <person name="Banfield J.F."/>
        </authorList>
    </citation>
    <scope>NUCLEOTIDE SEQUENCE [LARGE SCALE GENOMIC DNA]</scope>
</reference>
<dbReference type="Pfam" id="PF05159">
    <property type="entry name" value="Capsule_synth"/>
    <property type="match status" value="1"/>
</dbReference>
<dbReference type="AlphaFoldDB" id="A0A1G2M9H7"/>
<dbReference type="GO" id="GO:0015774">
    <property type="term" value="P:polysaccharide transport"/>
    <property type="evidence" value="ECO:0007669"/>
    <property type="project" value="InterPro"/>
</dbReference>
<gene>
    <name evidence="1" type="ORF">A2849_01290</name>
</gene>
<sequence>MRLFLVQWGGEEKELFDVAKELQKSHEIVYWMQSREHFSLLRKDFPNAVFHDVRDALNGIPASGVDTSNFVKVDSNLLKRLLWAESFIMGMITKHHSDFTEAQKLEFYHELLNYWKGMFDVLKPEAIIFPMTPHTAPDFIIYALARLHGIKTLMFYATEVSDRLLFMEDFTAGSALFERTAKEYQGKSFALSDIPPDLHAYYRARAGGNYVTPLSLRLYKKDFKGKNFLLKKGRVLIESLRDLSLFPKAIRYISRQLGSNLKKEYERVSVEPDLTAKFVYLPLQYQPEATTNPLGGIFMDQIRMVKTVSEALPKDWFIYVKEHPSQWGRQTTKFNFFRCKGYYDTLAKFPNVKIVPMNTKTEALSGGCQAVVTNTGTAGWEAALRLKPTITFGYPWYMFCPSVFRVSDVASAKQALTNISRGFKPTEQALINFLAALGHSSIHGYLEAHTKQLSKITKEEATRNISEVLREALIA</sequence>
<dbReference type="GO" id="GO:0000271">
    <property type="term" value="P:polysaccharide biosynthetic process"/>
    <property type="evidence" value="ECO:0007669"/>
    <property type="project" value="InterPro"/>
</dbReference>
<dbReference type="InterPro" id="IPR007833">
    <property type="entry name" value="Capsule_polysaccharide_synth"/>
</dbReference>
<organism evidence="1 2">
    <name type="scientific">Candidatus Taylorbacteria bacterium RIFCSPHIGHO2_01_FULL_51_15</name>
    <dbReference type="NCBI Taxonomy" id="1802304"/>
    <lineage>
        <taxon>Bacteria</taxon>
        <taxon>Candidatus Tayloriibacteriota</taxon>
    </lineage>
</organism>
<proteinExistence type="predicted"/>
<name>A0A1G2M9H7_9BACT</name>
<accession>A0A1G2M9H7</accession>
<evidence type="ECO:0008006" key="3">
    <source>
        <dbReference type="Google" id="ProtNLM"/>
    </source>
</evidence>
<comment type="caution">
    <text evidence="1">The sequence shown here is derived from an EMBL/GenBank/DDBJ whole genome shotgun (WGS) entry which is preliminary data.</text>
</comment>
<evidence type="ECO:0000313" key="2">
    <source>
        <dbReference type="Proteomes" id="UP000178121"/>
    </source>
</evidence>
<dbReference type="Proteomes" id="UP000178121">
    <property type="component" value="Unassembled WGS sequence"/>
</dbReference>
<protein>
    <recommendedName>
        <fullName evidence="3">Capsule polysaccharide biosynthesis protein</fullName>
    </recommendedName>
</protein>